<dbReference type="InterPro" id="IPR029510">
    <property type="entry name" value="Ald_DH_CS_GLU"/>
</dbReference>
<evidence type="ECO:0000256" key="1">
    <source>
        <dbReference type="ARBA" id="ARBA00009986"/>
    </source>
</evidence>
<protein>
    <recommendedName>
        <fullName evidence="5">Aldehyde dehydrogenase domain-containing protein</fullName>
    </recommendedName>
</protein>
<evidence type="ECO:0000256" key="3">
    <source>
        <dbReference type="PROSITE-ProRule" id="PRU10007"/>
    </source>
</evidence>
<dbReference type="FunFam" id="3.40.605.10:FF:000007">
    <property type="entry name" value="NAD/NADP-dependent betaine aldehyde dehydrogenase"/>
    <property type="match status" value="1"/>
</dbReference>
<comment type="caution">
    <text evidence="6">The sequence shown here is derived from an EMBL/GenBank/DDBJ whole genome shotgun (WGS) entry which is preliminary data.</text>
</comment>
<dbReference type="Gene3D" id="3.40.605.10">
    <property type="entry name" value="Aldehyde Dehydrogenase, Chain A, domain 1"/>
    <property type="match status" value="1"/>
</dbReference>
<dbReference type="AlphaFoldDB" id="A0A2U1J9A7"/>
<evidence type="ECO:0000256" key="2">
    <source>
        <dbReference type="ARBA" id="ARBA00023002"/>
    </source>
</evidence>
<name>A0A2U1J9A7_SMIAN</name>
<dbReference type="InterPro" id="IPR016163">
    <property type="entry name" value="Ald_DH_C"/>
</dbReference>
<comment type="similarity">
    <text evidence="1 4">Belongs to the aldehyde dehydrogenase family.</text>
</comment>
<proteinExistence type="inferred from homology"/>
<feature type="active site" evidence="3">
    <location>
        <position position="261"/>
    </location>
</feature>
<gene>
    <name evidence="6" type="ORF">BB558_002192</name>
</gene>
<sequence>MSAFSPIKNISKLYIGGKWISSVGNKQKSLINPVTGKEHAHVCESTKEDSVAAIEAARQAFDNGPWYKEWSGANRRDALLKISSLISENLETFATIEAVNTGKCYADAEWEIQDCASIFKYYAGFADRIQGRYISSGTNTKFDMKTITEPLGVCGMISSFNYPLQLITWKSAPALAAGNTIVVKPAPQTPLSVLYLVQLINENKVLPNGVFNVITGGIEAGEAIVSSPNVDKISFTGSVFGGKAVSRGASASSNIKAVTLELGGKSPVIVMNDADLENASENILMGIFSNSGMNCCAGSKLYIQSGVYNKLVQILKHKTQAIIDGITTDIKTSTMCTLVDSTQLKKVEFYVNHAIENNEGKLLVGGKRWAGSEGYYFEPTIFVGVGADAKIAKEEIFGPVLSIMEPFEDLDSVIQTESQSEFGLAAAIFSSSSKHINNFTRNVKAGTTWINTYNYVFPDLPFGGFKMSGIGRELGSEVMGEYTATRSVISDTNY</sequence>
<evidence type="ECO:0000259" key="5">
    <source>
        <dbReference type="Pfam" id="PF00171"/>
    </source>
</evidence>
<dbReference type="Proteomes" id="UP000245591">
    <property type="component" value="Unassembled WGS sequence"/>
</dbReference>
<evidence type="ECO:0000256" key="4">
    <source>
        <dbReference type="RuleBase" id="RU003345"/>
    </source>
</evidence>
<dbReference type="InterPro" id="IPR016162">
    <property type="entry name" value="Ald_DH_N"/>
</dbReference>
<dbReference type="Pfam" id="PF00171">
    <property type="entry name" value="Aldedh"/>
    <property type="match status" value="1"/>
</dbReference>
<dbReference type="PROSITE" id="PS00687">
    <property type="entry name" value="ALDEHYDE_DEHYDR_GLU"/>
    <property type="match status" value="1"/>
</dbReference>
<dbReference type="GO" id="GO:0016620">
    <property type="term" value="F:oxidoreductase activity, acting on the aldehyde or oxo group of donors, NAD or NADP as acceptor"/>
    <property type="evidence" value="ECO:0007669"/>
    <property type="project" value="InterPro"/>
</dbReference>
<evidence type="ECO:0000313" key="7">
    <source>
        <dbReference type="Proteomes" id="UP000245591"/>
    </source>
</evidence>
<dbReference type="InterPro" id="IPR015590">
    <property type="entry name" value="Aldehyde_DH_dom"/>
</dbReference>
<dbReference type="EMBL" id="MBFU01000140">
    <property type="protein sequence ID" value="PWA01690.1"/>
    <property type="molecule type" value="Genomic_DNA"/>
</dbReference>
<dbReference type="InterPro" id="IPR016161">
    <property type="entry name" value="Ald_DH/histidinol_DH"/>
</dbReference>
<dbReference type="PANTHER" id="PTHR11699">
    <property type="entry name" value="ALDEHYDE DEHYDROGENASE-RELATED"/>
    <property type="match status" value="1"/>
</dbReference>
<feature type="domain" description="Aldehyde dehydrogenase" evidence="5">
    <location>
        <begin position="19"/>
        <end position="488"/>
    </location>
</feature>
<keyword evidence="2 4" id="KW-0560">Oxidoreductase</keyword>
<reference evidence="6 7" key="1">
    <citation type="journal article" date="2018" name="MBio">
        <title>Comparative Genomics Reveals the Core Gene Toolbox for the Fungus-Insect Symbiosis.</title>
        <authorList>
            <person name="Wang Y."/>
            <person name="Stata M."/>
            <person name="Wang W."/>
            <person name="Stajich J.E."/>
            <person name="White M.M."/>
            <person name="Moncalvo J.M."/>
        </authorList>
    </citation>
    <scope>NUCLEOTIDE SEQUENCE [LARGE SCALE GENOMIC DNA]</scope>
    <source>
        <strain evidence="6 7">AUS-126-30</strain>
    </source>
</reference>
<accession>A0A2U1J9A7</accession>
<evidence type="ECO:0000313" key="6">
    <source>
        <dbReference type="EMBL" id="PWA01690.1"/>
    </source>
</evidence>
<dbReference type="Gene3D" id="3.40.309.10">
    <property type="entry name" value="Aldehyde Dehydrogenase, Chain A, domain 2"/>
    <property type="match status" value="1"/>
</dbReference>
<organism evidence="6 7">
    <name type="scientific">Smittium angustum</name>
    <dbReference type="NCBI Taxonomy" id="133377"/>
    <lineage>
        <taxon>Eukaryota</taxon>
        <taxon>Fungi</taxon>
        <taxon>Fungi incertae sedis</taxon>
        <taxon>Zoopagomycota</taxon>
        <taxon>Kickxellomycotina</taxon>
        <taxon>Harpellomycetes</taxon>
        <taxon>Harpellales</taxon>
        <taxon>Legeriomycetaceae</taxon>
        <taxon>Smittium</taxon>
    </lineage>
</organism>
<dbReference type="SUPFAM" id="SSF53720">
    <property type="entry name" value="ALDH-like"/>
    <property type="match status" value="1"/>
</dbReference>
<keyword evidence="7" id="KW-1185">Reference proteome</keyword>